<name>A0A7Y0EMY1_9BIFI</name>
<keyword evidence="3 6" id="KW-0133">Cell shape</keyword>
<keyword evidence="4 6" id="KW-0573">Peptidoglycan synthesis</keyword>
<evidence type="ECO:0000256" key="4">
    <source>
        <dbReference type="ARBA" id="ARBA00022984"/>
    </source>
</evidence>
<keyword evidence="2" id="KW-0808">Transferase</keyword>
<feature type="transmembrane region" description="Helical" evidence="7">
    <location>
        <begin position="45"/>
        <end position="70"/>
    </location>
</feature>
<sequence length="534" mass="57416">MTNDNADFTQSFDGAQTEVFNPLNDGGDPIEDFGKESIALKKKRIVWPWIVLASVLVALAAACAGGIWFFQSHALPGVELWGHSMTGKSKQQIASLIDEQVNNTEVPVTYEDKTDSFTLKDLGISIDAESIADKVMNAKRDTVWYQRYLPWEKNNVVTASVADTADSNAIDTKLGISNQQPAVDAQVNLNADQNGFDVVPMTLGQGADAQPVAKEAERVIQSLGTEQPKTVTVTLKETKPVITDDVANAAKATLDSLVAANIQITIGDHGIATFDAPALAASMTINANQEAPLNDGETRNGYVVFSAEKLQQYYNDSMKPNLKTDREDRDVIVNGNGEEIGVNTEGHDGVTVADGADTNIGTDAAAVLAKGSGSIQVEGKVDPMQTKTTKRHVVVDLSDHHVYAYENDQLVKSMWMSAGEGNDPVTGECMGDLCTGVGDYKIWLKYESQDMSGNLTLSDGSVSTWDVKDVGYVNYFSQSGCAIHRIATSSYYGDSDLAATGGGNTSHGCVGIGWDVAPWFYDWCKMGTTVHVQL</sequence>
<dbReference type="RefSeq" id="WP_169171267.1">
    <property type="nucleotide sequence ID" value="NZ_JAAIII010000001.1"/>
</dbReference>
<dbReference type="SUPFAM" id="SSF141523">
    <property type="entry name" value="L,D-transpeptidase catalytic domain-like"/>
    <property type="match status" value="1"/>
</dbReference>
<feature type="active site" description="Nucleophile" evidence="6">
    <location>
        <position position="509"/>
    </location>
</feature>
<dbReference type="Pfam" id="PF03734">
    <property type="entry name" value="YkuD"/>
    <property type="match status" value="1"/>
</dbReference>
<dbReference type="CDD" id="cd16913">
    <property type="entry name" value="YkuD_like"/>
    <property type="match status" value="1"/>
</dbReference>
<keyword evidence="7" id="KW-1133">Transmembrane helix</keyword>
<dbReference type="Gene3D" id="2.40.440.10">
    <property type="entry name" value="L,D-transpeptidase catalytic domain-like"/>
    <property type="match status" value="1"/>
</dbReference>
<keyword evidence="7" id="KW-0812">Transmembrane</keyword>
<evidence type="ECO:0000256" key="5">
    <source>
        <dbReference type="ARBA" id="ARBA00023316"/>
    </source>
</evidence>
<dbReference type="InterPro" id="IPR005490">
    <property type="entry name" value="LD_TPept_cat_dom"/>
</dbReference>
<gene>
    <name evidence="9" type="ORF">G1C95_0418</name>
</gene>
<dbReference type="Proteomes" id="UP000532194">
    <property type="component" value="Unassembled WGS sequence"/>
</dbReference>
<accession>A0A7Y0EMY1</accession>
<dbReference type="PANTHER" id="PTHR30582:SF2">
    <property type="entry name" value="L,D-TRANSPEPTIDASE YCIB-RELATED"/>
    <property type="match status" value="1"/>
</dbReference>
<dbReference type="GO" id="GO:0071555">
    <property type="term" value="P:cell wall organization"/>
    <property type="evidence" value="ECO:0007669"/>
    <property type="project" value="UniProtKB-UniRule"/>
</dbReference>
<evidence type="ECO:0000256" key="6">
    <source>
        <dbReference type="PROSITE-ProRule" id="PRU01373"/>
    </source>
</evidence>
<dbReference type="GO" id="GO:0018104">
    <property type="term" value="P:peptidoglycan-protein cross-linking"/>
    <property type="evidence" value="ECO:0007669"/>
    <property type="project" value="TreeGrafter"/>
</dbReference>
<dbReference type="GO" id="GO:0008360">
    <property type="term" value="P:regulation of cell shape"/>
    <property type="evidence" value="ECO:0007669"/>
    <property type="project" value="UniProtKB-UniRule"/>
</dbReference>
<evidence type="ECO:0000256" key="7">
    <source>
        <dbReference type="SAM" id="Phobius"/>
    </source>
</evidence>
<keyword evidence="10" id="KW-1185">Reference proteome</keyword>
<dbReference type="GO" id="GO:0071972">
    <property type="term" value="F:peptidoglycan L,D-transpeptidase activity"/>
    <property type="evidence" value="ECO:0007669"/>
    <property type="project" value="TreeGrafter"/>
</dbReference>
<dbReference type="InterPro" id="IPR050979">
    <property type="entry name" value="LD-transpeptidase"/>
</dbReference>
<evidence type="ECO:0000256" key="2">
    <source>
        <dbReference type="ARBA" id="ARBA00022679"/>
    </source>
</evidence>
<dbReference type="EMBL" id="JAAIII010000001">
    <property type="protein sequence ID" value="NMM93233.1"/>
    <property type="molecule type" value="Genomic_DNA"/>
</dbReference>
<comment type="caution">
    <text evidence="9">The sequence shown here is derived from an EMBL/GenBank/DDBJ whole genome shotgun (WGS) entry which is preliminary data.</text>
</comment>
<evidence type="ECO:0000259" key="8">
    <source>
        <dbReference type="PROSITE" id="PS52029"/>
    </source>
</evidence>
<proteinExistence type="predicted"/>
<comment type="pathway">
    <text evidence="1 6">Cell wall biogenesis; peptidoglycan biosynthesis.</text>
</comment>
<dbReference type="PANTHER" id="PTHR30582">
    <property type="entry name" value="L,D-TRANSPEPTIDASE"/>
    <property type="match status" value="1"/>
</dbReference>
<dbReference type="InterPro" id="IPR038063">
    <property type="entry name" value="Transpep_catalytic_dom"/>
</dbReference>
<dbReference type="AlphaFoldDB" id="A0A7Y0EMY1"/>
<dbReference type="UniPathway" id="UPA00219"/>
<evidence type="ECO:0000256" key="1">
    <source>
        <dbReference type="ARBA" id="ARBA00004752"/>
    </source>
</evidence>
<evidence type="ECO:0000256" key="3">
    <source>
        <dbReference type="ARBA" id="ARBA00022960"/>
    </source>
</evidence>
<feature type="domain" description="L,D-TPase catalytic" evidence="8">
    <location>
        <begin position="391"/>
        <end position="533"/>
    </location>
</feature>
<organism evidence="9 10">
    <name type="scientific">Bifidobacterium oedipodis</name>
    <dbReference type="NCBI Taxonomy" id="2675322"/>
    <lineage>
        <taxon>Bacteria</taxon>
        <taxon>Bacillati</taxon>
        <taxon>Actinomycetota</taxon>
        <taxon>Actinomycetes</taxon>
        <taxon>Bifidobacteriales</taxon>
        <taxon>Bifidobacteriaceae</taxon>
        <taxon>Bifidobacterium</taxon>
    </lineage>
</organism>
<keyword evidence="7" id="KW-0472">Membrane</keyword>
<dbReference type="GO" id="GO:0005576">
    <property type="term" value="C:extracellular region"/>
    <property type="evidence" value="ECO:0007669"/>
    <property type="project" value="TreeGrafter"/>
</dbReference>
<keyword evidence="5 6" id="KW-0961">Cell wall biogenesis/degradation</keyword>
<evidence type="ECO:0000313" key="10">
    <source>
        <dbReference type="Proteomes" id="UP000532194"/>
    </source>
</evidence>
<dbReference type="PROSITE" id="PS52029">
    <property type="entry name" value="LD_TPASE"/>
    <property type="match status" value="1"/>
</dbReference>
<evidence type="ECO:0000313" key="9">
    <source>
        <dbReference type="EMBL" id="NMM93233.1"/>
    </source>
</evidence>
<protein>
    <submittedName>
        <fullName evidence="9">L,D-transpeptidase catalytic domain-containing protein</fullName>
    </submittedName>
</protein>
<reference evidence="9 10" key="1">
    <citation type="submission" date="2020-02" db="EMBL/GenBank/DDBJ databases">
        <title>Characterization of phylogenetic diversity of novel bifidobacterial species isolated in Czech ZOOs.</title>
        <authorList>
            <person name="Lugli G.A."/>
            <person name="Vera N.B."/>
            <person name="Ventura M."/>
        </authorList>
    </citation>
    <scope>NUCLEOTIDE SEQUENCE [LARGE SCALE GENOMIC DNA]</scope>
    <source>
        <strain evidence="9 10">DSM 109957</strain>
    </source>
</reference>
<feature type="active site" description="Proton donor/acceptor" evidence="6">
    <location>
        <position position="484"/>
    </location>
</feature>
<dbReference type="GO" id="GO:0016740">
    <property type="term" value="F:transferase activity"/>
    <property type="evidence" value="ECO:0007669"/>
    <property type="project" value="UniProtKB-KW"/>
</dbReference>